<dbReference type="InterPro" id="IPR013830">
    <property type="entry name" value="SGNH_hydro"/>
</dbReference>
<feature type="signal peptide" evidence="1">
    <location>
        <begin position="1"/>
        <end position="27"/>
    </location>
</feature>
<dbReference type="PANTHER" id="PTHR30383">
    <property type="entry name" value="THIOESTERASE 1/PROTEASE 1/LYSOPHOSPHOLIPASE L1"/>
    <property type="match status" value="1"/>
</dbReference>
<dbReference type="EMBL" id="SNWR01000001">
    <property type="protein sequence ID" value="TDO37486.1"/>
    <property type="molecule type" value="Genomic_DNA"/>
</dbReference>
<dbReference type="CDD" id="cd01833">
    <property type="entry name" value="XynB_like"/>
    <property type="match status" value="1"/>
</dbReference>
<organism evidence="3 4">
    <name type="scientific">Paractinoplanes brasiliensis</name>
    <dbReference type="NCBI Taxonomy" id="52695"/>
    <lineage>
        <taxon>Bacteria</taxon>
        <taxon>Bacillati</taxon>
        <taxon>Actinomycetota</taxon>
        <taxon>Actinomycetes</taxon>
        <taxon>Micromonosporales</taxon>
        <taxon>Micromonosporaceae</taxon>
        <taxon>Paractinoplanes</taxon>
    </lineage>
</organism>
<dbReference type="AlphaFoldDB" id="A0A4R6JRE7"/>
<dbReference type="Gene3D" id="3.40.50.1110">
    <property type="entry name" value="SGNH hydrolase"/>
    <property type="match status" value="1"/>
</dbReference>
<dbReference type="OrthoDB" id="468550at2"/>
<gene>
    <name evidence="3" type="ORF">C8E87_1115</name>
</gene>
<name>A0A4R6JRE7_9ACTN</name>
<reference evidence="3 4" key="1">
    <citation type="submission" date="2019-03" db="EMBL/GenBank/DDBJ databases">
        <title>Sequencing the genomes of 1000 actinobacteria strains.</title>
        <authorList>
            <person name="Klenk H.-P."/>
        </authorList>
    </citation>
    <scope>NUCLEOTIDE SEQUENCE [LARGE SCALE GENOMIC DNA]</scope>
    <source>
        <strain evidence="3 4">DSM 43805</strain>
    </source>
</reference>
<evidence type="ECO:0000313" key="3">
    <source>
        <dbReference type="EMBL" id="TDO37486.1"/>
    </source>
</evidence>
<keyword evidence="4" id="KW-1185">Reference proteome</keyword>
<evidence type="ECO:0000313" key="4">
    <source>
        <dbReference type="Proteomes" id="UP000294901"/>
    </source>
</evidence>
<dbReference type="RefSeq" id="WP_133872103.1">
    <property type="nucleotide sequence ID" value="NZ_BOMD01000055.1"/>
</dbReference>
<dbReference type="GO" id="GO:0004622">
    <property type="term" value="F:phosphatidylcholine lysophospholipase activity"/>
    <property type="evidence" value="ECO:0007669"/>
    <property type="project" value="TreeGrafter"/>
</dbReference>
<evidence type="ECO:0000256" key="1">
    <source>
        <dbReference type="SAM" id="SignalP"/>
    </source>
</evidence>
<dbReference type="Proteomes" id="UP000294901">
    <property type="component" value="Unassembled WGS sequence"/>
</dbReference>
<dbReference type="InterPro" id="IPR051532">
    <property type="entry name" value="Ester_Hydrolysis_Enzymes"/>
</dbReference>
<sequence length="403" mass="43002">MRTAARLGGLSLATAFVAATLSGPCAAAAEPESTGVAAAVPVAASSVAVAAAEPAYGPLKVMPLGDSITYGSGSADSRVGNRTGAPTASGYRVELGDRLRAAGLDVDFVGSQRAGPPGADTEHEGHSGWRIDQIAANVDGWLAGYEPDAVLLHLGTNDMAQNMGVRASADRLSALIDQIRAARPDAGIFVQRLVQGHIEPYRSRIAAFNSRIPGIVAGKDAKVHLVDQSAIGGLSIFDNLHPNDHGYAKMAYNLYRAMAAVYLGDSEPAGANPYAVTTATLCFQINSYATGKRTWHARCSPWTRRGGQWQRPGTTTETALTLVPTRHATRKVTVPTKVRVEGRYVTRTVNGKKKRVWVKPHHETRPVARTVKVLVPAHYETRTRTVSTWLTDDPYLTHALAVR</sequence>
<proteinExistence type="predicted"/>
<dbReference type="Pfam" id="PF13472">
    <property type="entry name" value="Lipase_GDSL_2"/>
    <property type="match status" value="1"/>
</dbReference>
<feature type="domain" description="SGNH hydrolase-type esterase" evidence="2">
    <location>
        <begin position="64"/>
        <end position="248"/>
    </location>
</feature>
<accession>A0A4R6JRE7</accession>
<evidence type="ECO:0000259" key="2">
    <source>
        <dbReference type="Pfam" id="PF13472"/>
    </source>
</evidence>
<comment type="caution">
    <text evidence="3">The sequence shown here is derived from an EMBL/GenBank/DDBJ whole genome shotgun (WGS) entry which is preliminary data.</text>
</comment>
<protein>
    <submittedName>
        <fullName evidence="3">Lysophospholipase L1-like esterase</fullName>
    </submittedName>
</protein>
<dbReference type="PANTHER" id="PTHR30383:SF5">
    <property type="entry name" value="SGNH HYDROLASE-TYPE ESTERASE DOMAIN-CONTAINING PROTEIN"/>
    <property type="match status" value="1"/>
</dbReference>
<keyword evidence="1" id="KW-0732">Signal</keyword>
<feature type="chain" id="PRO_5039670787" evidence="1">
    <location>
        <begin position="28"/>
        <end position="403"/>
    </location>
</feature>
<dbReference type="SUPFAM" id="SSF52266">
    <property type="entry name" value="SGNH hydrolase"/>
    <property type="match status" value="1"/>
</dbReference>
<dbReference type="InterPro" id="IPR036514">
    <property type="entry name" value="SGNH_hydro_sf"/>
</dbReference>